<comment type="caution">
    <text evidence="3">The sequence shown here is derived from an EMBL/GenBank/DDBJ whole genome shotgun (WGS) entry which is preliminary data.</text>
</comment>
<name>A0A135L7I4_9BACI</name>
<sequence>MVTHRYYKIYTYFTFLLITLILLSGCNAFRKSESSSMPNYKELKQMVVDILQTEDGKKAVAEALNDQETKKKMTLNTNDVQKIIQNEVLSPENKAKLKKMYEDPKFASELGKTLKKENEKILKDLMKDPDYRKMVIETMKDPEFEKMIMDVMKSNAYRRQMMLVIKDSLESPMFQDDLLKLMEKANEEALKPEKEKGKKKEDTGKTGEEQSQ</sequence>
<feature type="domain" description="Spore germination GerD central core" evidence="2">
    <location>
        <begin position="74"/>
        <end position="185"/>
    </location>
</feature>
<protein>
    <recommendedName>
        <fullName evidence="2">Spore germination GerD central core domain-containing protein</fullName>
    </recommendedName>
</protein>
<dbReference type="EMBL" id="LSKU01000001">
    <property type="protein sequence ID" value="KXG44936.1"/>
    <property type="molecule type" value="Genomic_DNA"/>
</dbReference>
<dbReference type="PROSITE" id="PS51257">
    <property type="entry name" value="PROKAR_LIPOPROTEIN"/>
    <property type="match status" value="1"/>
</dbReference>
<organism evidence="3 4">
    <name type="scientific">Tepidibacillus decaturensis</name>
    <dbReference type="NCBI Taxonomy" id="1413211"/>
    <lineage>
        <taxon>Bacteria</taxon>
        <taxon>Bacillati</taxon>
        <taxon>Bacillota</taxon>
        <taxon>Bacilli</taxon>
        <taxon>Bacillales</taxon>
        <taxon>Bacillaceae</taxon>
        <taxon>Tepidibacillus</taxon>
    </lineage>
</organism>
<proteinExistence type="predicted"/>
<feature type="region of interest" description="Disordered" evidence="1">
    <location>
        <begin position="185"/>
        <end position="212"/>
    </location>
</feature>
<evidence type="ECO:0000259" key="2">
    <source>
        <dbReference type="Pfam" id="PF17898"/>
    </source>
</evidence>
<accession>A0A135L7I4</accession>
<evidence type="ECO:0000256" key="1">
    <source>
        <dbReference type="SAM" id="MobiDB-lite"/>
    </source>
</evidence>
<reference evidence="3 4" key="1">
    <citation type="submission" date="2016-02" db="EMBL/GenBank/DDBJ databases">
        <title>Draft Genome for Tepidibacillus decaturensis nov. sp. Strain Z9, an Anaerobic, Moderately Thermophilic and Heterotrophic Bacterium from Deep Subsurface of the Illinois Basin, USA.</title>
        <authorList>
            <person name="Dong Y."/>
            <person name="Chang J.Y."/>
            <person name="Sanford R."/>
            <person name="Fouke B.W."/>
        </authorList>
    </citation>
    <scope>NUCLEOTIDE SEQUENCE [LARGE SCALE GENOMIC DNA]</scope>
    <source>
        <strain evidence="3 4">Z9</strain>
    </source>
</reference>
<dbReference type="InterPro" id="IPR041262">
    <property type="entry name" value="GerD_central"/>
</dbReference>
<evidence type="ECO:0000313" key="4">
    <source>
        <dbReference type="Proteomes" id="UP000070352"/>
    </source>
</evidence>
<gene>
    <name evidence="3" type="ORF">U473_13590</name>
</gene>
<dbReference type="Proteomes" id="UP000070352">
    <property type="component" value="Unassembled WGS sequence"/>
</dbReference>
<dbReference type="NCBIfam" id="NF040801">
    <property type="entry name" value="spore_GerD"/>
    <property type="match status" value="1"/>
</dbReference>
<dbReference type="STRING" id="1413211.U473_13590"/>
<dbReference type="OrthoDB" id="2375836at2"/>
<dbReference type="AlphaFoldDB" id="A0A135L7I4"/>
<dbReference type="Pfam" id="PF17898">
    <property type="entry name" value="GerD"/>
    <property type="match status" value="1"/>
</dbReference>
<keyword evidence="4" id="KW-1185">Reference proteome</keyword>
<dbReference type="RefSeq" id="WP_082732549.1">
    <property type="nucleotide sequence ID" value="NZ_LSKU01000001.1"/>
</dbReference>
<evidence type="ECO:0000313" key="3">
    <source>
        <dbReference type="EMBL" id="KXG44936.1"/>
    </source>
</evidence>